<keyword evidence="1" id="KW-0732">Signal</keyword>
<evidence type="ECO:0000256" key="1">
    <source>
        <dbReference type="SAM" id="SignalP"/>
    </source>
</evidence>
<feature type="signal peptide" evidence="1">
    <location>
        <begin position="1"/>
        <end position="19"/>
    </location>
</feature>
<dbReference type="AlphaFoldDB" id="A0AA38P9J1"/>
<dbReference type="Proteomes" id="UP001163846">
    <property type="component" value="Unassembled WGS sequence"/>
</dbReference>
<sequence>MQFLFTPVFFLCLVFSAFAAPIPGNGTALNSSVTASPPPAKSPVVEVTEIPQESDQIVLDFISSQEDGSFSPIRIDFTEDRRQNAYHSGNPSSIVHPVAPFHQKRGRIWILTFVLSYLTNTYPSKPP</sequence>
<dbReference type="EMBL" id="MU806177">
    <property type="protein sequence ID" value="KAJ3838536.1"/>
    <property type="molecule type" value="Genomic_DNA"/>
</dbReference>
<name>A0AA38P9J1_9AGAR</name>
<reference evidence="2" key="1">
    <citation type="submission" date="2022-08" db="EMBL/GenBank/DDBJ databases">
        <authorList>
            <consortium name="DOE Joint Genome Institute"/>
            <person name="Min B."/>
            <person name="Riley R."/>
            <person name="Sierra-Patev S."/>
            <person name="Naranjo-Ortiz M."/>
            <person name="Looney B."/>
            <person name="Konkel Z."/>
            <person name="Slot J.C."/>
            <person name="Sakamoto Y."/>
            <person name="Steenwyk J.L."/>
            <person name="Rokas A."/>
            <person name="Carro J."/>
            <person name="Camarero S."/>
            <person name="Ferreira P."/>
            <person name="Molpeceres G."/>
            <person name="Ruiz-Duenas F.J."/>
            <person name="Serrano A."/>
            <person name="Henrissat B."/>
            <person name="Drula E."/>
            <person name="Hughes K.W."/>
            <person name="Mata J.L."/>
            <person name="Ishikawa N.K."/>
            <person name="Vargas-Isla R."/>
            <person name="Ushijima S."/>
            <person name="Smith C.A."/>
            <person name="Ahrendt S."/>
            <person name="Andreopoulos W."/>
            <person name="He G."/>
            <person name="Labutti K."/>
            <person name="Lipzen A."/>
            <person name="Ng V."/>
            <person name="Sandor L."/>
            <person name="Barry K."/>
            <person name="Martinez A.T."/>
            <person name="Xiao Y."/>
            <person name="Gibbons J.G."/>
            <person name="Terashima K."/>
            <person name="Hibbett D.S."/>
            <person name="Grigoriev I.V."/>
        </authorList>
    </citation>
    <scope>NUCLEOTIDE SEQUENCE</scope>
    <source>
        <strain evidence="2">TFB9207</strain>
    </source>
</reference>
<keyword evidence="3" id="KW-1185">Reference proteome</keyword>
<organism evidence="2 3">
    <name type="scientific">Lentinula raphanica</name>
    <dbReference type="NCBI Taxonomy" id="153919"/>
    <lineage>
        <taxon>Eukaryota</taxon>
        <taxon>Fungi</taxon>
        <taxon>Dikarya</taxon>
        <taxon>Basidiomycota</taxon>
        <taxon>Agaricomycotina</taxon>
        <taxon>Agaricomycetes</taxon>
        <taxon>Agaricomycetidae</taxon>
        <taxon>Agaricales</taxon>
        <taxon>Marasmiineae</taxon>
        <taxon>Omphalotaceae</taxon>
        <taxon>Lentinula</taxon>
    </lineage>
</organism>
<feature type="chain" id="PRO_5041365783" evidence="1">
    <location>
        <begin position="20"/>
        <end position="127"/>
    </location>
</feature>
<evidence type="ECO:0000313" key="3">
    <source>
        <dbReference type="Proteomes" id="UP001163846"/>
    </source>
</evidence>
<evidence type="ECO:0000313" key="2">
    <source>
        <dbReference type="EMBL" id="KAJ3838536.1"/>
    </source>
</evidence>
<gene>
    <name evidence="2" type="ORF">F5878DRAFT_681904</name>
</gene>
<protein>
    <submittedName>
        <fullName evidence="2">Uncharacterized protein</fullName>
    </submittedName>
</protein>
<proteinExistence type="predicted"/>
<comment type="caution">
    <text evidence="2">The sequence shown here is derived from an EMBL/GenBank/DDBJ whole genome shotgun (WGS) entry which is preliminary data.</text>
</comment>
<accession>A0AA38P9J1</accession>